<reference evidence="1 2" key="1">
    <citation type="journal article" date="2023" name="Nat. Commun.">
        <title>Genomic dissection of endemic carbapenem resistance reveals metallo-beta-lactamase dissemination through clonal, plasmid and integron transfer.</title>
        <authorList>
            <person name="Macesic N."/>
            <person name="Hawkey J."/>
            <person name="Vezina B."/>
            <person name="Wisniewski J.A."/>
            <person name="Cottingham H."/>
            <person name="Blakeway L.V."/>
            <person name="Harshegyi T."/>
            <person name="Pragastis K."/>
            <person name="Badoordeen G.Z."/>
            <person name="Dennison A."/>
            <person name="Spelman D.W."/>
            <person name="Jenney A.W.J."/>
            <person name="Peleg A.Y."/>
        </authorList>
    </citation>
    <scope>NUCLEOTIDE SEQUENCE [LARGE SCALE GENOMIC DNA]</scope>
    <source>
        <strain evidence="1 2">CPO239</strain>
    </source>
</reference>
<evidence type="ECO:0000313" key="2">
    <source>
        <dbReference type="Proteomes" id="UP001175344"/>
    </source>
</evidence>
<protein>
    <submittedName>
        <fullName evidence="1">Uncharacterized protein</fullName>
    </submittedName>
</protein>
<name>A0ABU6KQ31_ENTAS</name>
<dbReference type="EMBL" id="JARTQQ020000001">
    <property type="protein sequence ID" value="MEC5728045.1"/>
    <property type="molecule type" value="Genomic_DNA"/>
</dbReference>
<comment type="caution">
    <text evidence="1">The sequence shown here is derived from an EMBL/GenBank/DDBJ whole genome shotgun (WGS) entry which is preliminary data.</text>
</comment>
<organism evidence="1 2">
    <name type="scientific">Enterobacter asburiae</name>
    <dbReference type="NCBI Taxonomy" id="61645"/>
    <lineage>
        <taxon>Bacteria</taxon>
        <taxon>Pseudomonadati</taxon>
        <taxon>Pseudomonadota</taxon>
        <taxon>Gammaproteobacteria</taxon>
        <taxon>Enterobacterales</taxon>
        <taxon>Enterobacteriaceae</taxon>
        <taxon>Enterobacter</taxon>
        <taxon>Enterobacter cloacae complex</taxon>
    </lineage>
</organism>
<keyword evidence="2" id="KW-1185">Reference proteome</keyword>
<dbReference type="Proteomes" id="UP001175344">
    <property type="component" value="Unassembled WGS sequence"/>
</dbReference>
<dbReference type="RefSeq" id="WP_154816088.1">
    <property type="nucleotide sequence ID" value="NZ_BLWZ01000051.1"/>
</dbReference>
<evidence type="ECO:0000313" key="1">
    <source>
        <dbReference type="EMBL" id="MEC5728045.1"/>
    </source>
</evidence>
<gene>
    <name evidence="1" type="ORF">QAA55_006410</name>
</gene>
<accession>A0ABU6KQ31</accession>
<sequence>MRLTIAELKKLIEELPDDMPVKIRAIGGEVREPIEPEVASQGDDGSEEYFLM</sequence>
<proteinExistence type="predicted"/>